<name>A0A2T2NR21_CORCC</name>
<feature type="compositionally biased region" description="Pro residues" evidence="1">
    <location>
        <begin position="177"/>
        <end position="189"/>
    </location>
</feature>
<keyword evidence="3" id="KW-1185">Reference proteome</keyword>
<feature type="compositionally biased region" description="Basic and acidic residues" evidence="1">
    <location>
        <begin position="227"/>
        <end position="240"/>
    </location>
</feature>
<feature type="compositionally biased region" description="Basic and acidic residues" evidence="1">
    <location>
        <begin position="164"/>
        <end position="175"/>
    </location>
</feature>
<feature type="region of interest" description="Disordered" evidence="1">
    <location>
        <begin position="357"/>
        <end position="491"/>
    </location>
</feature>
<proteinExistence type="predicted"/>
<feature type="compositionally biased region" description="Polar residues" evidence="1">
    <location>
        <begin position="521"/>
        <end position="545"/>
    </location>
</feature>
<feature type="compositionally biased region" description="Polar residues" evidence="1">
    <location>
        <begin position="1"/>
        <end position="15"/>
    </location>
</feature>
<feature type="region of interest" description="Disordered" evidence="1">
    <location>
        <begin position="517"/>
        <end position="576"/>
    </location>
</feature>
<feature type="compositionally biased region" description="Polar residues" evidence="1">
    <location>
        <begin position="406"/>
        <end position="424"/>
    </location>
</feature>
<evidence type="ECO:0008006" key="4">
    <source>
        <dbReference type="Google" id="ProtNLM"/>
    </source>
</evidence>
<protein>
    <recommendedName>
        <fullName evidence="4">Serine-rich protein</fullName>
    </recommendedName>
</protein>
<feature type="compositionally biased region" description="Basic and acidic residues" evidence="1">
    <location>
        <begin position="439"/>
        <end position="450"/>
    </location>
</feature>
<sequence length="737" mass="80634">MSSSPPQGDSTSPDPVSSPLARAPKFSPPTSRNTSPIRRPLHERSNSQTNQYSGPTIRIVEDHPGTDAYTKTPFPSEPSQILPPRNAPGYVFERRGSRVSDQVAKIEANQSLVPKPLPQRKAQRHSTSTSTSEADTFVASSFSPSSSRFSQGSTPASSPPPDSWYKDPGLEKVEEATPPPPSPPSPRPKPTIRAVPPSSASSSGGDTVEDDALTPRGSPTSFASNDSADHLIKSYSDHNRASSSVSRTSQSEHKHTPSSGSDKKQASSSSPEPRRPTLKTSTESFAFSDSTFSSRPRSSTQPSPTIHEAHTATVASGVQVSYPVVRAPSSNSLWAESQNIPTISSRMNNRPLQVHHWSSQLSTIPSESERGSRSIDRLSRSFSGRSHSQDEYAGNGRGHIPRRRQTIGSVSSSDNVSAGDTESSVAVPLPLFSPITRPSRGDGDSDEHYDTISPLQSPPMRTKRSGYLRRHDTDARSVRSNSSSRPGSAQSDLSTFIANTIPAWARVYYRRGERASLGAPESSTDSSDNSRLNTAQSGRTHTPSEGNFPLSIYRPRNRPHQRMSHPESMTDSEGGMGHEVYVVGPPRRYITEQYTPRLRQDRRSQARLSAWKAPSFDDSLGTLFFSRQNRQILLFCIGFIFPPAWMIASVLPLPPQPEMVQDATPSQMDLEQHLARELGPVDDRSHQKANWWRNLNRIMSGIGTLLIGVIVSSRINLSATFTDWYQIALAILASRMT</sequence>
<organism evidence="2 3">
    <name type="scientific">Corynespora cassiicola Philippines</name>
    <dbReference type="NCBI Taxonomy" id="1448308"/>
    <lineage>
        <taxon>Eukaryota</taxon>
        <taxon>Fungi</taxon>
        <taxon>Dikarya</taxon>
        <taxon>Ascomycota</taxon>
        <taxon>Pezizomycotina</taxon>
        <taxon>Dothideomycetes</taxon>
        <taxon>Pleosporomycetidae</taxon>
        <taxon>Pleosporales</taxon>
        <taxon>Corynesporascaceae</taxon>
        <taxon>Corynespora</taxon>
    </lineage>
</organism>
<feature type="compositionally biased region" description="Basic and acidic residues" evidence="1">
    <location>
        <begin position="250"/>
        <end position="265"/>
    </location>
</feature>
<feature type="compositionally biased region" description="Basic and acidic residues" evidence="1">
    <location>
        <begin position="367"/>
        <end position="379"/>
    </location>
</feature>
<evidence type="ECO:0000256" key="1">
    <source>
        <dbReference type="SAM" id="MobiDB-lite"/>
    </source>
</evidence>
<feature type="region of interest" description="Disordered" evidence="1">
    <location>
        <begin position="1"/>
        <end position="307"/>
    </location>
</feature>
<evidence type="ECO:0000313" key="2">
    <source>
        <dbReference type="EMBL" id="PSN67840.1"/>
    </source>
</evidence>
<dbReference type="AlphaFoldDB" id="A0A2T2NR21"/>
<feature type="compositionally biased region" description="Low complexity" evidence="1">
    <location>
        <begin position="140"/>
        <end position="153"/>
    </location>
</feature>
<feature type="compositionally biased region" description="Polar residues" evidence="1">
    <location>
        <begin position="217"/>
        <end position="226"/>
    </location>
</feature>
<reference evidence="2 3" key="1">
    <citation type="journal article" date="2018" name="Front. Microbiol.">
        <title>Genome-Wide Analysis of Corynespora cassiicola Leaf Fall Disease Putative Effectors.</title>
        <authorList>
            <person name="Lopez D."/>
            <person name="Ribeiro S."/>
            <person name="Label P."/>
            <person name="Fumanal B."/>
            <person name="Venisse J.S."/>
            <person name="Kohler A."/>
            <person name="de Oliveira R.R."/>
            <person name="Labutti K."/>
            <person name="Lipzen A."/>
            <person name="Lail K."/>
            <person name="Bauer D."/>
            <person name="Ohm R.A."/>
            <person name="Barry K.W."/>
            <person name="Spatafora J."/>
            <person name="Grigoriev I.V."/>
            <person name="Martin F.M."/>
            <person name="Pujade-Renaud V."/>
        </authorList>
    </citation>
    <scope>NUCLEOTIDE SEQUENCE [LARGE SCALE GENOMIC DNA]</scope>
    <source>
        <strain evidence="2 3">Philippines</strain>
    </source>
</reference>
<evidence type="ECO:0000313" key="3">
    <source>
        <dbReference type="Proteomes" id="UP000240883"/>
    </source>
</evidence>
<dbReference type="Proteomes" id="UP000240883">
    <property type="component" value="Unassembled WGS sequence"/>
</dbReference>
<accession>A0A2T2NR21</accession>
<dbReference type="STRING" id="1448308.A0A2T2NR21"/>
<dbReference type="OrthoDB" id="4153178at2759"/>
<dbReference type="EMBL" id="KZ678134">
    <property type="protein sequence ID" value="PSN67840.1"/>
    <property type="molecule type" value="Genomic_DNA"/>
</dbReference>
<feature type="compositionally biased region" description="Low complexity" evidence="1">
    <location>
        <begin position="287"/>
        <end position="305"/>
    </location>
</feature>
<feature type="compositionally biased region" description="Polar residues" evidence="1">
    <location>
        <begin position="357"/>
        <end position="366"/>
    </location>
</feature>
<feature type="compositionally biased region" description="Low complexity" evidence="1">
    <location>
        <begin position="478"/>
        <end position="491"/>
    </location>
</feature>
<feature type="compositionally biased region" description="Polar residues" evidence="1">
    <location>
        <begin position="125"/>
        <end position="134"/>
    </location>
</feature>
<gene>
    <name evidence="2" type="ORF">BS50DRAFT_491402</name>
</gene>